<gene>
    <name evidence="3" type="ORF">J2800_004383</name>
</gene>
<protein>
    <submittedName>
        <fullName evidence="3">Uncharacterized protein YndB with AHSA1/START domain</fullName>
    </submittedName>
</protein>
<dbReference type="InterPro" id="IPR013538">
    <property type="entry name" value="ASHA1/2-like_C"/>
</dbReference>
<reference evidence="3 4" key="1">
    <citation type="submission" date="2023-07" db="EMBL/GenBank/DDBJ databases">
        <title>Sorghum-associated microbial communities from plants grown in Nebraska, USA.</title>
        <authorList>
            <person name="Schachtman D."/>
        </authorList>
    </citation>
    <scope>NUCLEOTIDE SEQUENCE [LARGE SCALE GENOMIC DNA]</scope>
    <source>
        <strain evidence="3 4">DS2154</strain>
    </source>
</reference>
<dbReference type="Pfam" id="PF08327">
    <property type="entry name" value="AHSA1"/>
    <property type="match status" value="1"/>
</dbReference>
<comment type="similarity">
    <text evidence="1">Belongs to the AHA1 family.</text>
</comment>
<dbReference type="SUPFAM" id="SSF55961">
    <property type="entry name" value="Bet v1-like"/>
    <property type="match status" value="1"/>
</dbReference>
<name>A0ABU1N5Q6_9CAUL</name>
<keyword evidence="4" id="KW-1185">Reference proteome</keyword>
<sequence>MTSTATQTRSVVVERDIAHPPEKLWRALTQPHLMEEWLMKNDFKPQVGHSFNLRGEWGGVLDCKVLAVEPQKTLSYTWDFAHEDAAYNLQSVVTFTLTPTATGTHLRVEQAGFHPDQKQAYGGAHAGWKSFLGNLDQLLERLD</sequence>
<dbReference type="EMBL" id="JAVDRL010000013">
    <property type="protein sequence ID" value="MDR6533617.1"/>
    <property type="molecule type" value="Genomic_DNA"/>
</dbReference>
<dbReference type="Gene3D" id="3.30.530.20">
    <property type="match status" value="1"/>
</dbReference>
<accession>A0ABU1N5Q6</accession>
<evidence type="ECO:0000313" key="4">
    <source>
        <dbReference type="Proteomes" id="UP001262754"/>
    </source>
</evidence>
<feature type="domain" description="Activator of Hsp90 ATPase homologue 1/2-like C-terminal" evidence="2">
    <location>
        <begin position="19"/>
        <end position="140"/>
    </location>
</feature>
<evidence type="ECO:0000256" key="1">
    <source>
        <dbReference type="ARBA" id="ARBA00006817"/>
    </source>
</evidence>
<proteinExistence type="inferred from homology"/>
<evidence type="ECO:0000313" key="3">
    <source>
        <dbReference type="EMBL" id="MDR6533617.1"/>
    </source>
</evidence>
<evidence type="ECO:0000259" key="2">
    <source>
        <dbReference type="Pfam" id="PF08327"/>
    </source>
</evidence>
<dbReference type="RefSeq" id="WP_056752413.1">
    <property type="nucleotide sequence ID" value="NZ_BMLD01000014.1"/>
</dbReference>
<dbReference type="InterPro" id="IPR023393">
    <property type="entry name" value="START-like_dom_sf"/>
</dbReference>
<organism evidence="3 4">
    <name type="scientific">Caulobacter rhizosphaerae</name>
    <dbReference type="NCBI Taxonomy" id="2010972"/>
    <lineage>
        <taxon>Bacteria</taxon>
        <taxon>Pseudomonadati</taxon>
        <taxon>Pseudomonadota</taxon>
        <taxon>Alphaproteobacteria</taxon>
        <taxon>Caulobacterales</taxon>
        <taxon>Caulobacteraceae</taxon>
        <taxon>Caulobacter</taxon>
    </lineage>
</organism>
<comment type="caution">
    <text evidence="3">The sequence shown here is derived from an EMBL/GenBank/DDBJ whole genome shotgun (WGS) entry which is preliminary data.</text>
</comment>
<dbReference type="CDD" id="cd07814">
    <property type="entry name" value="SRPBCC_CalC_Aha1-like"/>
    <property type="match status" value="1"/>
</dbReference>
<dbReference type="Proteomes" id="UP001262754">
    <property type="component" value="Unassembled WGS sequence"/>
</dbReference>